<keyword evidence="3" id="KW-0677">Repeat</keyword>
<dbReference type="AlphaFoldDB" id="A0A9X0CXN0"/>
<dbReference type="InterPro" id="IPR003961">
    <property type="entry name" value="FN3_dom"/>
</dbReference>
<name>A0A9X0CXN0_9CNID</name>
<keyword evidence="5" id="KW-0067">ATP-binding</keyword>
<dbReference type="InterPro" id="IPR013783">
    <property type="entry name" value="Ig-like_fold"/>
</dbReference>
<dbReference type="Gene3D" id="2.60.120.260">
    <property type="entry name" value="Galactose-binding domain-like"/>
    <property type="match status" value="1"/>
</dbReference>
<dbReference type="GO" id="GO:0007411">
    <property type="term" value="P:axon guidance"/>
    <property type="evidence" value="ECO:0007669"/>
    <property type="project" value="TreeGrafter"/>
</dbReference>
<dbReference type="InterPro" id="IPR011641">
    <property type="entry name" value="Tyr-kin_ephrin_A/B_rcpt-like"/>
</dbReference>
<dbReference type="FunFam" id="2.10.50.10:FF:000001">
    <property type="entry name" value="Ephrin type-A receptor 5"/>
    <property type="match status" value="1"/>
</dbReference>
<dbReference type="SMART" id="SM01411">
    <property type="entry name" value="Ephrin_rec_like"/>
    <property type="match status" value="1"/>
</dbReference>
<evidence type="ECO:0000256" key="7">
    <source>
        <dbReference type="ARBA" id="ARBA00023136"/>
    </source>
</evidence>
<keyword evidence="8 11" id="KW-0675">Receptor</keyword>
<dbReference type="Pfam" id="PF07699">
    <property type="entry name" value="Ephrin_rec_like"/>
    <property type="match status" value="1"/>
</dbReference>
<gene>
    <name evidence="11" type="primary">EPHA5_4</name>
    <name evidence="11" type="ORF">OS493_014159</name>
</gene>
<evidence type="ECO:0000256" key="2">
    <source>
        <dbReference type="ARBA" id="ARBA00022692"/>
    </source>
</evidence>
<dbReference type="SUPFAM" id="SSF49265">
    <property type="entry name" value="Fibronectin type III"/>
    <property type="match status" value="1"/>
</dbReference>
<dbReference type="CDD" id="cd00063">
    <property type="entry name" value="FN3"/>
    <property type="match status" value="1"/>
</dbReference>
<dbReference type="SUPFAM" id="SSF49785">
    <property type="entry name" value="Galactose-binding domain-like"/>
    <property type="match status" value="1"/>
</dbReference>
<comment type="subcellular location">
    <subcellularLocation>
        <location evidence="1">Membrane</location>
        <topology evidence="1">Single-pass membrane protein</topology>
    </subcellularLocation>
</comment>
<evidence type="ECO:0000256" key="5">
    <source>
        <dbReference type="ARBA" id="ARBA00022840"/>
    </source>
</evidence>
<keyword evidence="2" id="KW-0812">Transmembrane</keyword>
<comment type="caution">
    <text evidence="11">The sequence shown here is derived from an EMBL/GenBank/DDBJ whole genome shotgun (WGS) entry which is preliminary data.</text>
</comment>
<dbReference type="SMART" id="SM00060">
    <property type="entry name" value="FN3"/>
    <property type="match status" value="2"/>
</dbReference>
<keyword evidence="7" id="KW-0472">Membrane</keyword>
<dbReference type="EMBL" id="MU826356">
    <property type="protein sequence ID" value="KAJ7379752.1"/>
    <property type="molecule type" value="Genomic_DNA"/>
</dbReference>
<evidence type="ECO:0000256" key="1">
    <source>
        <dbReference type="ARBA" id="ARBA00004167"/>
    </source>
</evidence>
<dbReference type="Pfam" id="PF00041">
    <property type="entry name" value="fn3"/>
    <property type="match status" value="1"/>
</dbReference>
<keyword evidence="6" id="KW-1133">Transmembrane helix</keyword>
<dbReference type="GO" id="GO:0005886">
    <property type="term" value="C:plasma membrane"/>
    <property type="evidence" value="ECO:0007669"/>
    <property type="project" value="TreeGrafter"/>
</dbReference>
<dbReference type="PANTHER" id="PTHR46877">
    <property type="entry name" value="EPH RECEPTOR A5"/>
    <property type="match status" value="1"/>
</dbReference>
<feature type="domain" description="Eph LBD" evidence="10">
    <location>
        <begin position="55"/>
        <end position="276"/>
    </location>
</feature>
<dbReference type="InterPro" id="IPR008979">
    <property type="entry name" value="Galactose-bd-like_sf"/>
</dbReference>
<proteinExistence type="predicted"/>
<evidence type="ECO:0000313" key="11">
    <source>
        <dbReference type="EMBL" id="KAJ7379752.1"/>
    </source>
</evidence>
<evidence type="ECO:0000256" key="4">
    <source>
        <dbReference type="ARBA" id="ARBA00022741"/>
    </source>
</evidence>
<dbReference type="Gene3D" id="2.60.40.1770">
    <property type="entry name" value="ephrin a2 ectodomain"/>
    <property type="match status" value="1"/>
</dbReference>
<sequence length="547" mass="61083">MRSVFHQTHPNLTLWFVPNTAGLFASRKLTSFPYNLLPFDRRKPLHELADQRCQTVRSWKRNEEGLDMVWKSWIFVLNLATLLFHTSTGDRATLLERPKPGVTVDAQSWYWRTSLNDGHGSGWLGRPSSSGTSYVYTVCDIGVKQPSNWLWSYGINHKNLKKINIAINYSIPRPCASYDDADARQYCSEHFDVYGYQPINQSYSDDPRNGHYSKIKTISLPSNTSNQSSSLQRVAKFSLFIKERTSKVFLAIHDQGACLVVHSFVVTYNVCPSKTLPGSLILLPETIAPVNESEVVNVTGKCAANSESTASALGANCVSSGEWVRGDDSTGECLCKAGWEKAVSECQVCSLGYFKDKLGNAKCSKCPGKSFTDTTDRKSCKCDREFFRSPKENISNNCTDQQSCSQDCGSQVLFLPRQGNLSLTRVVVTNLFSRTAYRFKVYAKNGVSAMAEKEGFPSRFAKLDVTTLESAPEQPMVTVKRIDSTSVTVSWILKNGNGGILYFLVTYRKLEDGSDEHTINTTENEIKITGLDPGVEYEFVVSICEHQ</sequence>
<dbReference type="Proteomes" id="UP001163046">
    <property type="component" value="Unassembled WGS sequence"/>
</dbReference>
<dbReference type="Pfam" id="PF25599">
    <property type="entry name" value="Ephrin_CRD"/>
    <property type="match status" value="1"/>
</dbReference>
<dbReference type="OrthoDB" id="5967223at2759"/>
<organism evidence="11 12">
    <name type="scientific">Desmophyllum pertusum</name>
    <dbReference type="NCBI Taxonomy" id="174260"/>
    <lineage>
        <taxon>Eukaryota</taxon>
        <taxon>Metazoa</taxon>
        <taxon>Cnidaria</taxon>
        <taxon>Anthozoa</taxon>
        <taxon>Hexacorallia</taxon>
        <taxon>Scleractinia</taxon>
        <taxon>Caryophylliina</taxon>
        <taxon>Caryophylliidae</taxon>
        <taxon>Desmophyllum</taxon>
    </lineage>
</organism>
<dbReference type="Pfam" id="PF01404">
    <property type="entry name" value="Ephrin_lbd"/>
    <property type="match status" value="1"/>
</dbReference>
<keyword evidence="11" id="KW-0808">Transferase</keyword>
<dbReference type="PROSITE" id="PS50853">
    <property type="entry name" value="FN3"/>
    <property type="match status" value="1"/>
</dbReference>
<accession>A0A9X0CXN0</accession>
<keyword evidence="12" id="KW-1185">Reference proteome</keyword>
<protein>
    <submittedName>
        <fullName evidence="11">Ephrin type-A receptor 5</fullName>
        <ecNumber evidence="11">2.7.10.1</ecNumber>
    </submittedName>
</protein>
<dbReference type="PANTHER" id="PTHR46877:SF14">
    <property type="entry name" value="RECEPTOR PROTEIN-TYROSINE KINASE"/>
    <property type="match status" value="1"/>
</dbReference>
<keyword evidence="4" id="KW-0547">Nucleotide-binding</keyword>
<dbReference type="PROSITE" id="PS51550">
    <property type="entry name" value="EPH_LBD"/>
    <property type="match status" value="1"/>
</dbReference>
<dbReference type="Gene3D" id="2.10.50.10">
    <property type="entry name" value="Tumor Necrosis Factor Receptor, subunit A, domain 2"/>
    <property type="match status" value="1"/>
</dbReference>
<dbReference type="GO" id="GO:0005005">
    <property type="term" value="F:transmembrane-ephrin receptor activity"/>
    <property type="evidence" value="ECO:0007669"/>
    <property type="project" value="TreeGrafter"/>
</dbReference>
<dbReference type="InterPro" id="IPR001090">
    <property type="entry name" value="Ephrin_rcpt_lig-bd_dom"/>
</dbReference>
<evidence type="ECO:0000256" key="6">
    <source>
        <dbReference type="ARBA" id="ARBA00022989"/>
    </source>
</evidence>
<reference evidence="11" key="1">
    <citation type="submission" date="2023-01" db="EMBL/GenBank/DDBJ databases">
        <title>Genome assembly of the deep-sea coral Lophelia pertusa.</title>
        <authorList>
            <person name="Herrera S."/>
            <person name="Cordes E."/>
        </authorList>
    </citation>
    <scope>NUCLEOTIDE SEQUENCE</scope>
    <source>
        <strain evidence="11">USNM1676648</strain>
        <tissue evidence="11">Polyp</tissue>
    </source>
</reference>
<dbReference type="SMART" id="SM00615">
    <property type="entry name" value="EPH_lbd"/>
    <property type="match status" value="1"/>
</dbReference>
<dbReference type="InterPro" id="IPR036116">
    <property type="entry name" value="FN3_sf"/>
</dbReference>
<evidence type="ECO:0000259" key="9">
    <source>
        <dbReference type="PROSITE" id="PS50853"/>
    </source>
</evidence>
<evidence type="ECO:0000256" key="8">
    <source>
        <dbReference type="ARBA" id="ARBA00023170"/>
    </source>
</evidence>
<dbReference type="GO" id="GO:0030425">
    <property type="term" value="C:dendrite"/>
    <property type="evidence" value="ECO:0007669"/>
    <property type="project" value="TreeGrafter"/>
</dbReference>
<dbReference type="Gene3D" id="2.60.40.10">
    <property type="entry name" value="Immunoglobulins"/>
    <property type="match status" value="2"/>
</dbReference>
<dbReference type="EC" id="2.7.10.1" evidence="11"/>
<evidence type="ECO:0000313" key="12">
    <source>
        <dbReference type="Proteomes" id="UP001163046"/>
    </source>
</evidence>
<dbReference type="InterPro" id="IPR050449">
    <property type="entry name" value="Ephrin_rcpt_TKs"/>
</dbReference>
<evidence type="ECO:0000256" key="3">
    <source>
        <dbReference type="ARBA" id="ARBA00022737"/>
    </source>
</evidence>
<evidence type="ECO:0000259" key="10">
    <source>
        <dbReference type="PROSITE" id="PS51550"/>
    </source>
</evidence>
<dbReference type="GO" id="GO:0005524">
    <property type="term" value="F:ATP binding"/>
    <property type="evidence" value="ECO:0007669"/>
    <property type="project" value="UniProtKB-KW"/>
</dbReference>
<feature type="domain" description="Fibronectin type-III" evidence="9">
    <location>
        <begin position="471"/>
        <end position="547"/>
    </location>
</feature>